<dbReference type="InterPro" id="IPR013785">
    <property type="entry name" value="Aldolase_TIM"/>
</dbReference>
<dbReference type="InterPro" id="IPR000891">
    <property type="entry name" value="PYR_CT"/>
</dbReference>
<evidence type="ECO:0000313" key="2">
    <source>
        <dbReference type="EMBL" id="GAI86187.1"/>
    </source>
</evidence>
<dbReference type="SUPFAM" id="SSF51569">
    <property type="entry name" value="Aldolase"/>
    <property type="match status" value="1"/>
</dbReference>
<protein>
    <recommendedName>
        <fullName evidence="1">Pyruvate carboxyltransferase domain-containing protein</fullName>
    </recommendedName>
</protein>
<comment type="caution">
    <text evidence="2">The sequence shown here is derived from an EMBL/GenBank/DDBJ whole genome shotgun (WGS) entry which is preliminary data.</text>
</comment>
<dbReference type="Gene3D" id="3.20.20.70">
    <property type="entry name" value="Aldolase class I"/>
    <property type="match status" value="1"/>
</dbReference>
<gene>
    <name evidence="2" type="ORF">S12H4_12772</name>
</gene>
<feature type="domain" description="Pyruvate carboxyltransferase" evidence="1">
    <location>
        <begin position="1"/>
        <end position="37"/>
    </location>
</feature>
<evidence type="ECO:0000259" key="1">
    <source>
        <dbReference type="PROSITE" id="PS50991"/>
    </source>
</evidence>
<dbReference type="EMBL" id="BARW01006094">
    <property type="protein sequence ID" value="GAI86187.1"/>
    <property type="molecule type" value="Genomic_DNA"/>
</dbReference>
<reference evidence="2" key="1">
    <citation type="journal article" date="2014" name="Front. Microbiol.">
        <title>High frequency of phylogenetically diverse reductive dehalogenase-homologous genes in deep subseafloor sedimentary metagenomes.</title>
        <authorList>
            <person name="Kawai M."/>
            <person name="Futagami T."/>
            <person name="Toyoda A."/>
            <person name="Takaki Y."/>
            <person name="Nishi S."/>
            <person name="Hori S."/>
            <person name="Arai W."/>
            <person name="Tsubouchi T."/>
            <person name="Morono Y."/>
            <person name="Uchiyama I."/>
            <person name="Ito T."/>
            <person name="Fujiyama A."/>
            <person name="Inagaki F."/>
            <person name="Takami H."/>
        </authorList>
    </citation>
    <scope>NUCLEOTIDE SEQUENCE</scope>
    <source>
        <strain evidence="2">Expedition CK06-06</strain>
    </source>
</reference>
<organism evidence="2">
    <name type="scientific">marine sediment metagenome</name>
    <dbReference type="NCBI Taxonomy" id="412755"/>
    <lineage>
        <taxon>unclassified sequences</taxon>
        <taxon>metagenomes</taxon>
        <taxon>ecological metagenomes</taxon>
    </lineage>
</organism>
<dbReference type="AlphaFoldDB" id="X1RZI3"/>
<feature type="non-terminal residue" evidence="2">
    <location>
        <position position="1"/>
    </location>
</feature>
<dbReference type="PROSITE" id="PS50991">
    <property type="entry name" value="PYR_CT"/>
    <property type="match status" value="1"/>
</dbReference>
<name>X1RZI3_9ZZZZ</name>
<dbReference type="GO" id="GO:0003824">
    <property type="term" value="F:catalytic activity"/>
    <property type="evidence" value="ECO:0007669"/>
    <property type="project" value="InterPro"/>
</dbReference>
<proteinExistence type="predicted"/>
<sequence>CHNDFGLAVANTIAGFENGASESKPIFAMSLQASKSP</sequence>
<accession>X1RZI3</accession>